<reference evidence="1 2" key="1">
    <citation type="submission" date="2021-02" db="EMBL/GenBank/DDBJ databases">
        <title>Streptomyces spirodelae sp. nov., isolated from duckweed.</title>
        <authorList>
            <person name="Saimee Y."/>
            <person name="Duangmal K."/>
        </authorList>
    </citation>
    <scope>NUCLEOTIDE SEQUENCE [LARGE SCALE GENOMIC DNA]</scope>
    <source>
        <strain evidence="1 2">DSM 42105</strain>
    </source>
</reference>
<protein>
    <submittedName>
        <fullName evidence="1">Uncharacterized protein</fullName>
    </submittedName>
</protein>
<dbReference type="Proteomes" id="UP000721954">
    <property type="component" value="Unassembled WGS sequence"/>
</dbReference>
<dbReference type="GeneID" id="96259180"/>
<keyword evidence="2" id="KW-1185">Reference proteome</keyword>
<proteinExistence type="predicted"/>
<name>A0ABS3XU01_9ACTN</name>
<organism evidence="1 2">
    <name type="scientific">Streptomyces smyrnaeus</name>
    <dbReference type="NCBI Taxonomy" id="1387713"/>
    <lineage>
        <taxon>Bacteria</taxon>
        <taxon>Bacillati</taxon>
        <taxon>Actinomycetota</taxon>
        <taxon>Actinomycetes</taxon>
        <taxon>Kitasatosporales</taxon>
        <taxon>Streptomycetaceae</taxon>
        <taxon>Streptomyces</taxon>
    </lineage>
</organism>
<gene>
    <name evidence="1" type="ORF">JW613_11215</name>
</gene>
<evidence type="ECO:0000313" key="1">
    <source>
        <dbReference type="EMBL" id="MBO8198872.1"/>
    </source>
</evidence>
<evidence type="ECO:0000313" key="2">
    <source>
        <dbReference type="Proteomes" id="UP000721954"/>
    </source>
</evidence>
<accession>A0ABS3XU01</accession>
<comment type="caution">
    <text evidence="1">The sequence shown here is derived from an EMBL/GenBank/DDBJ whole genome shotgun (WGS) entry which is preliminary data.</text>
</comment>
<dbReference type="RefSeq" id="WP_185019673.1">
    <property type="nucleotide sequence ID" value="NZ_JAFFZM010000005.1"/>
</dbReference>
<dbReference type="EMBL" id="JAFFZM010000005">
    <property type="protein sequence ID" value="MBO8198872.1"/>
    <property type="molecule type" value="Genomic_DNA"/>
</dbReference>
<sequence>MTAGYCAWHDGPADDVALIVVHEQGSGAGSGAYACLPCARPMVGRWTTSRYAEEAIAELEKRAASATTAQEAGRA</sequence>